<comment type="caution">
    <text evidence="1">The sequence shown here is derived from an EMBL/GenBank/DDBJ whole genome shotgun (WGS) entry which is preliminary data.</text>
</comment>
<organism evidence="1 2">
    <name type="scientific">Fibrella rubiginis</name>
    <dbReference type="NCBI Taxonomy" id="2817060"/>
    <lineage>
        <taxon>Bacteria</taxon>
        <taxon>Pseudomonadati</taxon>
        <taxon>Bacteroidota</taxon>
        <taxon>Cytophagia</taxon>
        <taxon>Cytophagales</taxon>
        <taxon>Spirosomataceae</taxon>
        <taxon>Fibrella</taxon>
    </lineage>
</organism>
<accession>A0A939K836</accession>
<dbReference type="Proteomes" id="UP000664034">
    <property type="component" value="Unassembled WGS sequence"/>
</dbReference>
<gene>
    <name evidence="1" type="ORF">J2I47_26260</name>
</gene>
<dbReference type="EMBL" id="JAFMYV010000026">
    <property type="protein sequence ID" value="MBO0940076.1"/>
    <property type="molecule type" value="Genomic_DNA"/>
</dbReference>
<sequence length="85" mass="9171">MAKFLEIMGPGPSKLIFNIDQVVFVQATSGGCRIQLSGDNAKSINISYVDMKKALENTQNSPQLIFSVVDDNLPDATPPSPPFAM</sequence>
<dbReference type="PROSITE" id="PS51257">
    <property type="entry name" value="PROKAR_LIPOPROTEIN"/>
    <property type="match status" value="1"/>
</dbReference>
<protein>
    <submittedName>
        <fullName evidence="1">Uncharacterized protein</fullName>
    </submittedName>
</protein>
<name>A0A939K836_9BACT</name>
<dbReference type="RefSeq" id="WP_207367607.1">
    <property type="nucleotide sequence ID" value="NZ_JAFMYV010000026.1"/>
</dbReference>
<evidence type="ECO:0000313" key="1">
    <source>
        <dbReference type="EMBL" id="MBO0940076.1"/>
    </source>
</evidence>
<dbReference type="AlphaFoldDB" id="A0A939K836"/>
<evidence type="ECO:0000313" key="2">
    <source>
        <dbReference type="Proteomes" id="UP000664034"/>
    </source>
</evidence>
<reference evidence="1" key="1">
    <citation type="submission" date="2021-03" db="EMBL/GenBank/DDBJ databases">
        <title>Fibrella sp. HMF5335 genome sequencing and assembly.</title>
        <authorList>
            <person name="Kang H."/>
            <person name="Kim H."/>
            <person name="Bae S."/>
            <person name="Joh K."/>
        </authorList>
    </citation>
    <scope>NUCLEOTIDE SEQUENCE</scope>
    <source>
        <strain evidence="1">HMF5335</strain>
    </source>
</reference>
<proteinExistence type="predicted"/>
<keyword evidence="2" id="KW-1185">Reference proteome</keyword>